<dbReference type="AlphaFoldDB" id="A0A5S4FS67"/>
<gene>
    <name evidence="1" type="ORF">ETD85_47880</name>
</gene>
<reference evidence="1 2" key="1">
    <citation type="submission" date="2019-05" db="EMBL/GenBank/DDBJ databases">
        <title>Draft genome sequence of Nonomuraea zeae DSM 100528.</title>
        <authorList>
            <person name="Saricaoglu S."/>
            <person name="Isik K."/>
        </authorList>
    </citation>
    <scope>NUCLEOTIDE SEQUENCE [LARGE SCALE GENOMIC DNA]</scope>
    <source>
        <strain evidence="1 2">DSM 100528</strain>
    </source>
</reference>
<dbReference type="Proteomes" id="UP000306628">
    <property type="component" value="Unassembled WGS sequence"/>
</dbReference>
<name>A0A5S4FS67_9ACTN</name>
<keyword evidence="2" id="KW-1185">Reference proteome</keyword>
<evidence type="ECO:0000313" key="1">
    <source>
        <dbReference type="EMBL" id="TMR23499.1"/>
    </source>
</evidence>
<dbReference type="EMBL" id="VCKX01000255">
    <property type="protein sequence ID" value="TMR23499.1"/>
    <property type="molecule type" value="Genomic_DNA"/>
</dbReference>
<dbReference type="RefSeq" id="WP_138696508.1">
    <property type="nucleotide sequence ID" value="NZ_JBHSAZ010000089.1"/>
</dbReference>
<organism evidence="1 2">
    <name type="scientific">Nonomuraea zeae</name>
    <dbReference type="NCBI Taxonomy" id="1642303"/>
    <lineage>
        <taxon>Bacteria</taxon>
        <taxon>Bacillati</taxon>
        <taxon>Actinomycetota</taxon>
        <taxon>Actinomycetes</taxon>
        <taxon>Streptosporangiales</taxon>
        <taxon>Streptosporangiaceae</taxon>
        <taxon>Nonomuraea</taxon>
    </lineage>
</organism>
<proteinExistence type="predicted"/>
<protein>
    <recommendedName>
        <fullName evidence="3">NifU family protein</fullName>
    </recommendedName>
</protein>
<accession>A0A5S4FS67</accession>
<evidence type="ECO:0008006" key="3">
    <source>
        <dbReference type="Google" id="ProtNLM"/>
    </source>
</evidence>
<sequence>MNERIGRIEAMLDEAGPAAIELVKELLDLYGEGLGRVMTLVGEEPAARLAADELVSPLLLLHDLHPLDTRARVEAALAGESADVLAIDGDLVRLRVRPTGCRSSAAAQAPALRAAVRAAAPEIERVEIELEHAEPPLIPLDTLTVREAPRADGLTACETSQAEGGCRTVHAGTRAP</sequence>
<evidence type="ECO:0000313" key="2">
    <source>
        <dbReference type="Proteomes" id="UP000306628"/>
    </source>
</evidence>
<comment type="caution">
    <text evidence="1">The sequence shown here is derived from an EMBL/GenBank/DDBJ whole genome shotgun (WGS) entry which is preliminary data.</text>
</comment>
<dbReference type="OrthoDB" id="3543801at2"/>